<dbReference type="GO" id="GO:0005975">
    <property type="term" value="P:carbohydrate metabolic process"/>
    <property type="evidence" value="ECO:0007669"/>
    <property type="project" value="InterPro"/>
</dbReference>
<dbReference type="GO" id="GO:0016740">
    <property type="term" value="F:transferase activity"/>
    <property type="evidence" value="ECO:0007669"/>
    <property type="project" value="UniProtKB-KW"/>
</dbReference>
<dbReference type="Gene3D" id="2.60.40.1180">
    <property type="entry name" value="Golgi alpha-mannosidase II"/>
    <property type="match status" value="1"/>
</dbReference>
<evidence type="ECO:0000256" key="13">
    <source>
        <dbReference type="ARBA" id="ARBA00031251"/>
    </source>
</evidence>
<dbReference type="SUPFAM" id="SSF56112">
    <property type="entry name" value="Protein kinase-like (PK-like)"/>
    <property type="match status" value="1"/>
</dbReference>
<dbReference type="InterPro" id="IPR012810">
    <property type="entry name" value="TreS/a-amylase_N"/>
</dbReference>
<keyword evidence="10" id="KW-0106">Calcium</keyword>
<dbReference type="InterPro" id="IPR012811">
    <property type="entry name" value="TreS_maltokin_C_dom"/>
</dbReference>
<reference evidence="17" key="1">
    <citation type="submission" date="2017-10" db="EMBL/GenBank/DDBJ databases">
        <authorList>
            <person name="Frank J."/>
        </authorList>
    </citation>
    <scope>NUCLEOTIDE SEQUENCE [LARGE SCALE GENOMIC DNA]</scope>
</reference>
<comment type="similarity">
    <text evidence="2">Belongs to the glycosyl hydrolase 13 family. TreS subfamily.</text>
</comment>
<dbReference type="KEGG" id="kst:KSMBR1_1059"/>
<dbReference type="NCBIfam" id="TIGR02456">
    <property type="entry name" value="treS_nterm"/>
    <property type="match status" value="1"/>
</dbReference>
<comment type="catalytic activity">
    <reaction evidence="1">
        <text>D-maltose = alpha,alpha-trehalose</text>
        <dbReference type="Rhea" id="RHEA:15145"/>
        <dbReference type="ChEBI" id="CHEBI:16551"/>
        <dbReference type="ChEBI" id="CHEBI:17306"/>
        <dbReference type="EC" id="5.4.99.16"/>
    </reaction>
</comment>
<dbReference type="GO" id="GO:0047471">
    <property type="term" value="F:maltose alpha-D-glucosyltransferase activity"/>
    <property type="evidence" value="ECO:0007669"/>
    <property type="project" value="UniProtKB-EC"/>
</dbReference>
<dbReference type="RefSeq" id="WP_099324376.1">
    <property type="nucleotide sequence ID" value="NZ_LT934425.1"/>
</dbReference>
<dbReference type="InterPro" id="IPR032091">
    <property type="entry name" value="Malt_amylase-like_C"/>
</dbReference>
<evidence type="ECO:0000256" key="3">
    <source>
        <dbReference type="ARBA" id="ARBA00006219"/>
    </source>
</evidence>
<dbReference type="Gene3D" id="3.20.20.80">
    <property type="entry name" value="Glycosidases"/>
    <property type="match status" value="1"/>
</dbReference>
<evidence type="ECO:0000313" key="17">
    <source>
        <dbReference type="Proteomes" id="UP000221734"/>
    </source>
</evidence>
<sequence>MPPKEMLHAEEPLWYKDAIIYELHVKAFYDSNSDGIGDFKGVTEKLDYLENLGVTALWLLPFYPSPLKDDGYDIADYFGIHPDYGTLRDFKLFIKEAHKRGLKVITELVLNHTSDQHKWFHAARRPKQKSKMKDFYVWSDTSEKYKDARIIFKDFEHSNWTWDPVAKAYYWHRFYSHQPDLNFTNPAVQKEMLRIIDYWIDMGVDGFRLDAVPYLFEKEGTNCENLPETHDFLKKLRAHVESTHNNVMLLAEANQWPEDAVVYFGNQDECHMSFHFPLMPRLFMSIWMEDRFPIIDIFDQTPLLPETCQWALFLRNHDELTLEMVTDEERDYMYQVYASDPVARINLGIRRRLAPLLGNNRRKIELMNALLFSLPGTPIIYYGDEIGMGDNFYLGDRNGVRTPMQWNVDRNAGFSRVNPQKLYLPIVTDPEYHYEAINVENQEKNHASLLWWMKRVIAMRKRYKAFGRGSIEFLFPDNPKVLAFIRHYQDEHILVVMNLSRFSQVVELDLSTFSDCTPEDVFSGNKFPKITKSPYVLTINRHDYFWFLIQKEAEELRLAKDESIPELSINGKWETVFQGKTAVKLEKMILPVYLKKSRWFGGKASDIQEVKIIENISLQKDTHTTQLILIEVKYNGKESDRYVLSFSYLSGSEAETMLHENPQKIVMKLKTDDTEGIVYDGIYDEEFQKFILKMAVNRLSVKGTQGRLVVHTGKMHKQYKLKELLSEKSSVLKAEQSNSSLLYGKELIFKLYRRLCEGINPEWEIGKFLGEYTAFANVPAFIGEIAYVRKGNQPISIGILQRFIPNHGDAWSYTLDSLMTYFDRVFAKKNEIPEMPVMSFSLLESTSHEIPLLFKELISGVYLEMASLLGKRTAELHIALSKETDNNDFRPEPFSRLYQRSLYQSMQSYLKKVFALLRKNMKKLPENTKESVDKLLLQENRIIELYKNIFKKKISALKIRIHGDYHLGQVIYTGNDFFIIDFEGEPARSLSERRLKKSVLKDVAGMIRSFHYVSNTALLKHITIRPEDIPVLEPWTNLWYQYVAGIFLKSYIETAKNTHLFPENNEDFTMLLTSFLLEKAVYELGYELNNRPEWTSIPIKGILQLLETNK</sequence>
<keyword evidence="9" id="KW-0547">Nucleotide-binding</keyword>
<dbReference type="OrthoDB" id="9805159at2"/>
<dbReference type="Gene3D" id="3.90.400.10">
    <property type="entry name" value="Oligo-1,6-glucosidase, Domain 2"/>
    <property type="match status" value="1"/>
</dbReference>
<evidence type="ECO:0000256" key="5">
    <source>
        <dbReference type="ARBA" id="ARBA00012619"/>
    </source>
</evidence>
<dbReference type="SUPFAM" id="SSF51011">
    <property type="entry name" value="Glycosyl hydrolase domain"/>
    <property type="match status" value="1"/>
</dbReference>
<dbReference type="PANTHER" id="PTHR10357">
    <property type="entry name" value="ALPHA-AMYLASE FAMILY MEMBER"/>
    <property type="match status" value="1"/>
</dbReference>
<keyword evidence="8" id="KW-0479">Metal-binding</keyword>
<evidence type="ECO:0000256" key="4">
    <source>
        <dbReference type="ARBA" id="ARBA00011962"/>
    </source>
</evidence>
<keyword evidence="17" id="KW-1185">Reference proteome</keyword>
<dbReference type="Pfam" id="PF18085">
    <property type="entry name" value="Mak_N_cap"/>
    <property type="match status" value="1"/>
</dbReference>
<evidence type="ECO:0000256" key="12">
    <source>
        <dbReference type="ARBA" id="ARBA00023235"/>
    </source>
</evidence>
<dbReference type="AlphaFoldDB" id="A0A2C9CCY3"/>
<dbReference type="SMART" id="SM00642">
    <property type="entry name" value="Aamy"/>
    <property type="match status" value="1"/>
</dbReference>
<dbReference type="PANTHER" id="PTHR10357:SF219">
    <property type="entry name" value="MALTOSE ALPHA-D-GLUCOSYLTRANSFERASE"/>
    <property type="match status" value="1"/>
</dbReference>
<dbReference type="CDD" id="cd11334">
    <property type="entry name" value="AmyAc_TreS"/>
    <property type="match status" value="1"/>
</dbReference>
<dbReference type="Pfam" id="PF16657">
    <property type="entry name" value="Malt_amylase_C"/>
    <property type="match status" value="1"/>
</dbReference>
<accession>A0A2C9CCY3</accession>
<comment type="catalytic activity">
    <reaction evidence="15">
        <text>D-maltose + ATP = alpha-maltose 1-phosphate + ADP + H(+)</text>
        <dbReference type="Rhea" id="RHEA:31915"/>
        <dbReference type="ChEBI" id="CHEBI:15378"/>
        <dbReference type="ChEBI" id="CHEBI:17306"/>
        <dbReference type="ChEBI" id="CHEBI:30616"/>
        <dbReference type="ChEBI" id="CHEBI:63576"/>
        <dbReference type="ChEBI" id="CHEBI:456216"/>
        <dbReference type="EC" id="2.7.1.175"/>
    </reaction>
</comment>
<dbReference type="EC" id="2.7.1.175" evidence="4"/>
<evidence type="ECO:0000256" key="6">
    <source>
        <dbReference type="ARBA" id="ARBA00013882"/>
    </source>
</evidence>
<protein>
    <recommendedName>
        <fullName evidence="6">Maltokinase</fullName>
        <ecNumber evidence="4">2.7.1.175</ecNumber>
        <ecNumber evidence="5">5.4.99.16</ecNumber>
    </recommendedName>
    <alternativeName>
        <fullName evidence="14">Maltose alpha-D-glucosyltransferase</fullName>
    </alternativeName>
    <alternativeName>
        <fullName evidence="13">Maltose-1-phosphate synthase</fullName>
    </alternativeName>
</protein>
<dbReference type="EC" id="5.4.99.16" evidence="5"/>
<dbReference type="InterPro" id="IPR040999">
    <property type="entry name" value="Mak_N_cap"/>
</dbReference>
<dbReference type="InterPro" id="IPR017853">
    <property type="entry name" value="GH"/>
</dbReference>
<dbReference type="EMBL" id="LT934425">
    <property type="protein sequence ID" value="SOH03562.1"/>
    <property type="molecule type" value="Genomic_DNA"/>
</dbReference>
<organism evidence="16 17">
    <name type="scientific">Kuenenia stuttgartiensis</name>
    <dbReference type="NCBI Taxonomy" id="174633"/>
    <lineage>
        <taxon>Bacteria</taxon>
        <taxon>Pseudomonadati</taxon>
        <taxon>Planctomycetota</taxon>
        <taxon>Candidatus Brocadiia</taxon>
        <taxon>Candidatus Brocadiales</taxon>
        <taxon>Candidatus Brocadiaceae</taxon>
        <taxon>Candidatus Kuenenia</taxon>
    </lineage>
</organism>
<evidence type="ECO:0000256" key="7">
    <source>
        <dbReference type="ARBA" id="ARBA00022679"/>
    </source>
</evidence>
<dbReference type="SUPFAM" id="SSF51445">
    <property type="entry name" value="(Trans)glycosidases"/>
    <property type="match status" value="1"/>
</dbReference>
<dbReference type="Proteomes" id="UP000221734">
    <property type="component" value="Chromosome Kuenenia_stuttgartiensis_MBR1"/>
</dbReference>
<comment type="similarity">
    <text evidence="3">Belongs to the aminoglycoside phosphotransferase family.</text>
</comment>
<evidence type="ECO:0000256" key="10">
    <source>
        <dbReference type="ARBA" id="ARBA00022837"/>
    </source>
</evidence>
<dbReference type="InterPro" id="IPR011009">
    <property type="entry name" value="Kinase-like_dom_sf"/>
</dbReference>
<evidence type="ECO:0000256" key="1">
    <source>
        <dbReference type="ARBA" id="ARBA00001595"/>
    </source>
</evidence>
<name>A0A2C9CCY3_KUEST</name>
<dbReference type="NCBIfam" id="TIGR02457">
    <property type="entry name" value="TreS_Cterm"/>
    <property type="match status" value="1"/>
</dbReference>
<evidence type="ECO:0000313" key="16">
    <source>
        <dbReference type="EMBL" id="SOH03562.1"/>
    </source>
</evidence>
<dbReference type="InterPro" id="IPR013780">
    <property type="entry name" value="Glyco_hydro_b"/>
</dbReference>
<dbReference type="GO" id="GO:0046872">
    <property type="term" value="F:metal ion binding"/>
    <property type="evidence" value="ECO:0007669"/>
    <property type="project" value="UniProtKB-KW"/>
</dbReference>
<dbReference type="FunFam" id="3.20.20.80:FF:000055">
    <property type="entry name" value="Trehalose synthase"/>
    <property type="match status" value="1"/>
</dbReference>
<keyword evidence="11" id="KW-0067">ATP-binding</keyword>
<evidence type="ECO:0000256" key="9">
    <source>
        <dbReference type="ARBA" id="ARBA00022741"/>
    </source>
</evidence>
<dbReference type="Pfam" id="PF00128">
    <property type="entry name" value="Alpha-amylase"/>
    <property type="match status" value="1"/>
</dbReference>
<gene>
    <name evidence="16" type="ORF">KSMBR1_1059</name>
</gene>
<dbReference type="Gene3D" id="3.90.1200.10">
    <property type="match status" value="1"/>
</dbReference>
<keyword evidence="7" id="KW-0808">Transferase</keyword>
<evidence type="ECO:0000256" key="11">
    <source>
        <dbReference type="ARBA" id="ARBA00022840"/>
    </source>
</evidence>
<evidence type="ECO:0000256" key="15">
    <source>
        <dbReference type="ARBA" id="ARBA00049067"/>
    </source>
</evidence>
<dbReference type="InterPro" id="IPR045857">
    <property type="entry name" value="O16G_dom_2"/>
</dbReference>
<dbReference type="InterPro" id="IPR006047">
    <property type="entry name" value="GH13_cat_dom"/>
</dbReference>
<dbReference type="GO" id="GO:0005524">
    <property type="term" value="F:ATP binding"/>
    <property type="evidence" value="ECO:0007669"/>
    <property type="project" value="UniProtKB-KW"/>
</dbReference>
<proteinExistence type="inferred from homology"/>
<keyword evidence="12" id="KW-0413">Isomerase</keyword>
<evidence type="ECO:0000256" key="2">
    <source>
        <dbReference type="ARBA" id="ARBA00005496"/>
    </source>
</evidence>
<evidence type="ECO:0000256" key="14">
    <source>
        <dbReference type="ARBA" id="ARBA00031378"/>
    </source>
</evidence>
<evidence type="ECO:0000256" key="8">
    <source>
        <dbReference type="ARBA" id="ARBA00022723"/>
    </source>
</evidence>